<reference evidence="3" key="2">
    <citation type="submission" date="2022-01" db="EMBL/GenBank/DDBJ databases">
        <authorList>
            <person name="Yamashiro T."/>
            <person name="Shiraishi A."/>
            <person name="Satake H."/>
            <person name="Nakayama K."/>
        </authorList>
    </citation>
    <scope>NUCLEOTIDE SEQUENCE</scope>
</reference>
<keyword evidence="3" id="KW-0808">Transferase</keyword>
<dbReference type="GO" id="GO:0003964">
    <property type="term" value="F:RNA-directed DNA polymerase activity"/>
    <property type="evidence" value="ECO:0007669"/>
    <property type="project" value="UniProtKB-KW"/>
</dbReference>
<proteinExistence type="predicted"/>
<dbReference type="PANTHER" id="PTHR33116">
    <property type="entry name" value="REVERSE TRANSCRIPTASE ZINC-BINDING DOMAIN-CONTAINING PROTEIN-RELATED-RELATED"/>
    <property type="match status" value="1"/>
</dbReference>
<feature type="region of interest" description="Disordered" evidence="1">
    <location>
        <begin position="464"/>
        <end position="530"/>
    </location>
</feature>
<dbReference type="Proteomes" id="UP001151760">
    <property type="component" value="Unassembled WGS sequence"/>
</dbReference>
<organism evidence="3 4">
    <name type="scientific">Tanacetum coccineum</name>
    <dbReference type="NCBI Taxonomy" id="301880"/>
    <lineage>
        <taxon>Eukaryota</taxon>
        <taxon>Viridiplantae</taxon>
        <taxon>Streptophyta</taxon>
        <taxon>Embryophyta</taxon>
        <taxon>Tracheophyta</taxon>
        <taxon>Spermatophyta</taxon>
        <taxon>Magnoliopsida</taxon>
        <taxon>eudicotyledons</taxon>
        <taxon>Gunneridae</taxon>
        <taxon>Pentapetalae</taxon>
        <taxon>asterids</taxon>
        <taxon>campanulids</taxon>
        <taxon>Asterales</taxon>
        <taxon>Asteraceae</taxon>
        <taxon>Asteroideae</taxon>
        <taxon>Anthemideae</taxon>
        <taxon>Anthemidinae</taxon>
        <taxon>Tanacetum</taxon>
    </lineage>
</organism>
<dbReference type="CDD" id="cd01650">
    <property type="entry name" value="RT_nLTR_like"/>
    <property type="match status" value="1"/>
</dbReference>
<dbReference type="SUPFAM" id="SSF56219">
    <property type="entry name" value="DNase I-like"/>
    <property type="match status" value="2"/>
</dbReference>
<dbReference type="Pfam" id="PF00078">
    <property type="entry name" value="RVT_1"/>
    <property type="match status" value="1"/>
</dbReference>
<dbReference type="PROSITE" id="PS50878">
    <property type="entry name" value="RT_POL"/>
    <property type="match status" value="1"/>
</dbReference>
<dbReference type="InterPro" id="IPR026960">
    <property type="entry name" value="RVT-Znf"/>
</dbReference>
<comment type="caution">
    <text evidence="3">The sequence shown here is derived from an EMBL/GenBank/DDBJ whole genome shotgun (WGS) entry which is preliminary data.</text>
</comment>
<name>A0ABQ4Y632_9ASTR</name>
<dbReference type="Pfam" id="PF13966">
    <property type="entry name" value="zf-RVT"/>
    <property type="match status" value="1"/>
</dbReference>
<dbReference type="InterPro" id="IPR000477">
    <property type="entry name" value="RT_dom"/>
</dbReference>
<dbReference type="EMBL" id="BQNB010010132">
    <property type="protein sequence ID" value="GJS73138.1"/>
    <property type="molecule type" value="Genomic_DNA"/>
</dbReference>
<dbReference type="Pfam" id="PF03372">
    <property type="entry name" value="Exo_endo_phos"/>
    <property type="match status" value="1"/>
</dbReference>
<dbReference type="SUPFAM" id="SSF56672">
    <property type="entry name" value="DNA/RNA polymerases"/>
    <property type="match status" value="1"/>
</dbReference>
<dbReference type="InterPro" id="IPR036691">
    <property type="entry name" value="Endo/exonu/phosph_ase_sf"/>
</dbReference>
<evidence type="ECO:0000313" key="3">
    <source>
        <dbReference type="EMBL" id="GJS73138.1"/>
    </source>
</evidence>
<feature type="region of interest" description="Disordered" evidence="1">
    <location>
        <begin position="400"/>
        <end position="432"/>
    </location>
</feature>
<keyword evidence="4" id="KW-1185">Reference proteome</keyword>
<evidence type="ECO:0000259" key="2">
    <source>
        <dbReference type="PROSITE" id="PS50878"/>
    </source>
</evidence>
<feature type="compositionally biased region" description="Basic and acidic residues" evidence="1">
    <location>
        <begin position="82"/>
        <end position="95"/>
    </location>
</feature>
<feature type="compositionally biased region" description="Low complexity" evidence="1">
    <location>
        <begin position="485"/>
        <end position="496"/>
    </location>
</feature>
<evidence type="ECO:0000313" key="4">
    <source>
        <dbReference type="Proteomes" id="UP001151760"/>
    </source>
</evidence>
<feature type="compositionally biased region" description="Polar residues" evidence="1">
    <location>
        <begin position="503"/>
        <end position="530"/>
    </location>
</feature>
<keyword evidence="3" id="KW-0695">RNA-directed DNA polymerase</keyword>
<dbReference type="Pfam" id="PF14529">
    <property type="entry name" value="Exo_endo_phos_2"/>
    <property type="match status" value="1"/>
</dbReference>
<protein>
    <submittedName>
        <fullName evidence="3">RNA-directed DNA polymerase, eukaryota</fullName>
    </submittedName>
</protein>
<accession>A0ABQ4Y632</accession>
<dbReference type="InterPro" id="IPR005135">
    <property type="entry name" value="Endo/exonuclease/phosphatase"/>
</dbReference>
<evidence type="ECO:0000256" key="1">
    <source>
        <dbReference type="SAM" id="MobiDB-lite"/>
    </source>
</evidence>
<dbReference type="Gene3D" id="3.60.10.10">
    <property type="entry name" value="Endonuclease/exonuclease/phosphatase"/>
    <property type="match status" value="2"/>
</dbReference>
<keyword evidence="3" id="KW-0548">Nucleotidyltransferase</keyword>
<reference evidence="3" key="1">
    <citation type="journal article" date="2022" name="Int. J. Mol. Sci.">
        <title>Draft Genome of Tanacetum Coccineum: Genomic Comparison of Closely Related Tanacetum-Family Plants.</title>
        <authorList>
            <person name="Yamashiro T."/>
            <person name="Shiraishi A."/>
            <person name="Nakayama K."/>
            <person name="Satake H."/>
        </authorList>
    </citation>
    <scope>NUCLEOTIDE SEQUENCE</scope>
</reference>
<feature type="region of interest" description="Disordered" evidence="1">
    <location>
        <begin position="76"/>
        <end position="98"/>
    </location>
</feature>
<sequence>MSSIKFLDVLYLELPIPDNSQVPLSWKREDNRVIIERKGHPLLLSAPSRTSGEKKLRRRRAFSLYLATTISLSLRDANQGEPEPKGTKGGGDRTRYIQTHSTRPSPMLLTMRRTIHTQNIQRFYFSKIETPNRGLIETDSPFVEIMASVNGSMTLAFRLGYSHVFSLVGPSAQIVTNIAYCVTEVLGVKQEDCAKEFSAGNVSKDPAPQTKSILKTVTLDESDLLNTSDTKNAILAKVRDVHLIPNINTVLNKEGFYNFQCKYIGGLWLWIEFDSQEACTKLQSNSEVSWYFSHLKNINQSFVLDERVVWIEISGLPLNAWSPNAFKKVANIWGSPLFVDDDPNETVSIGRICIKTKIQGYINETCKVMIRGKAYSVFVKEFSDWNPDIKDLDTISSKNSEKELSAKCEDDASDNGIPEFEEGEIPKVHLNEEEYVKDTQWAEGAEIENTDKKQEAFSPVFQHPHMANHEDPNENPNSLSKPPGFEEFNSNSNNFFTRKRHSSPNQHSHYSSAPVKNSRNSKSQSKPLSNHGSMIEAFVTHIEMGKVLGYDMEGSKNDLKKFIDCLGAHQVSFLGIQETHSTKLDPLKVKSLWGNFQFDFVERSSIGRSGGLVSIWDPKVFAKSNEFLFENFLIVEGTWIASHTHCFMINVYAPQEARRKALLWNEILVFMNNNRGHHLIFGDFNEVRHSSERIGTEFNSSATISFNNFIRDAQLWDIPLGGHLFTRLNKKGNKLSKLDRFLVSESLAPVLQGISGYVLDCHISDHRPILLSPSSVDFGPTPFKFYNSWLLDKNLHTIINEFWKCYSSANSNNPIVNFKNKMKDLKNVIKEWSLKRKSTQSREKEELIHKIKEFDADISSRLTDPVVNDHRSMWIDKLRKIEVEEAYDYSQKAKIKWCIEADENSKFFHAMVNQNRRYLAVHGIKFEGNWIVDPNGIKDVFFKYFEQKFQKIEVINIVNRSPFYKTLSSDQNLFLDSSVTLSEIKEAIWDCGSDKSPGPDGFTFAFYKDFWNIMQSDIVNFVHHFFSSGRVPRGCNTSFVTLIPKIPNPMVVSDFRPISLIGAQYKIIAKVLANRLARVIDSIISHEQSAFIKQRQILDGPLMVNEVIQWCKHKKSKLMVFKIDFEKAFDSISWDFLLRVMHFMGFSEKWIKWISGCLLSATSSILINGSPTREFNINRGLRQGDPLSPFLFIIAMEGLHVAMEDAKAAGLFKGFKINSLILSHLFFADDALFLGEWSRDNIKNLVAILDCFHKASGLKINFHKSKLFGVGVPFDEVSLLASFTGCNALVSPFNYLGLPIDCNMALVKSWDPIVEKFSNRLSKWKASLLSIGGRATLISSVLGAIGTYFFSLFPMPLMVNKKLEALRAKFFWGSADNSHKIPWIAWDIALSSKVKGGLGIGSLYSLNHALIQKWRWRFLNNPHALWSRLIVAIHGPNEDSSSFFSHIKSKSTWYRIVGSINSMHEKGLIPLSSMQRRVNNGASTKFWHDSWTGISPFKIQFPRLFHLSLNKDYTVNECWNNGWHLEWSRNIINGTNAAQLAILQNTISDISLNDSEDETRWNKLLPNKINIFIWRTLRDRLPSRWNLSRKGIDLNTMNCPICDKGIDTAFHTFWVCSLATSVWLRVFNWTNLQPPTLSSLHGLYYWIDGLHLSLNKKHALEVICGAVLWCLWSFRNETIFGSDKPNRNDTEYGCCTEDESVKAGEGAEKNVGNTDTHSNLEAESDVEAVSDTYFGDHDDKLEIDQIAVHYVNDKETSTDPFGLYDLLKKRNKGVDNSGLETSIPYPPGFTPEEVHQNNENQGPNSADQAMSQCRSEGLSSRIMEENLPPDVHSSPVVYGNGIEQPKGGSILEVLDGMIKVGHTMGFSMDGCLGSKAKKDWIRELNIKYKVSFLTLQETKTDSISTMEVKCLWGNYQFEHLASDAIGNSGGILCTWDPNVFRKDHHIISDNFVALYGTWIPSKSNLLIISVYAPQSITDKRSLWSYITSLITRWNGECMVMGDFNEVRIEGERMGSIFNAQGANEFNNFISNSGLVEIQLEGYAFTWSHPSAAKMSKLDRFLVTEGLLSLFPHISALCLDRHLSDHRPILLREVLSDYGATPFRLYHSWLNLQGFAQMCRSEGLSSRIMEDNLLPDVHSSPIVYGNEIEQPKGGSILEVLDGMIKVGHTMGFSMETNDGILYLLRDYGIKRSLWVTSLLITRWIGVWVHGYGDFNEGPLLEGEKVMRLLGHTIGCKMSKLDRFLVTEGLLSLFPHISALCLDRHLSDHRPILLREGGVSDDLLLSRLNLMKQLQDIKTAKTCVMVDGEWVDDPCGVKDEFQPRDLESPVEWFFTINSFSRGLVIPLLLSSSRSVSDYGNQFNWMSLQRKILGWGNLYLTELLLV</sequence>
<dbReference type="PANTHER" id="PTHR33116:SF79">
    <property type="entry name" value="REVERSE TRANSCRIPTASE DOMAIN, ZINC FINGER, CCHC-TYPE-RELATED"/>
    <property type="match status" value="1"/>
</dbReference>
<gene>
    <name evidence="3" type="ORF">Tco_0705979</name>
</gene>
<dbReference type="InterPro" id="IPR043502">
    <property type="entry name" value="DNA/RNA_pol_sf"/>
</dbReference>
<feature type="domain" description="Reverse transcriptase" evidence="2">
    <location>
        <begin position="1024"/>
        <end position="1300"/>
    </location>
</feature>
<feature type="compositionally biased region" description="Basic and acidic residues" evidence="1">
    <location>
        <begin position="400"/>
        <end position="410"/>
    </location>
</feature>